<dbReference type="InterPro" id="IPR007227">
    <property type="entry name" value="Cell_shape_determining_MreD"/>
</dbReference>
<dbReference type="EMBL" id="CP006696">
    <property type="protein sequence ID" value="AIC09656.1"/>
    <property type="molecule type" value="Genomic_DNA"/>
</dbReference>
<accession>A0A060H8F4</accession>
<comment type="similarity">
    <text evidence="2 8">Belongs to the MreD family.</text>
</comment>
<proteinExistence type="inferred from homology"/>
<dbReference type="Pfam" id="PF04093">
    <property type="entry name" value="MreD"/>
    <property type="match status" value="1"/>
</dbReference>
<dbReference type="InterPro" id="IPR026034">
    <property type="entry name" value="MreD_proteobac"/>
</dbReference>
<evidence type="ECO:0000256" key="4">
    <source>
        <dbReference type="ARBA" id="ARBA00022692"/>
    </source>
</evidence>
<dbReference type="GO" id="GO:0008360">
    <property type="term" value="P:regulation of cell shape"/>
    <property type="evidence" value="ECO:0007669"/>
    <property type="project" value="UniProtKB-UniRule"/>
</dbReference>
<dbReference type="PATRIC" id="fig|155920.8.peg.974"/>
<dbReference type="KEGG" id="xfs:D934_04030"/>
<dbReference type="RefSeq" id="WP_020852819.1">
    <property type="nucleotide sequence ID" value="NZ_CP006696.1"/>
</dbReference>
<keyword evidence="5 8" id="KW-0133">Cell shape</keyword>
<name>A0A060H8F4_XYLFS</name>
<comment type="subcellular location">
    <subcellularLocation>
        <location evidence="8">Cell inner membrane</location>
    </subcellularLocation>
    <subcellularLocation>
        <location evidence="1">Cell membrane</location>
        <topology evidence="1">Multi-pass membrane protein</topology>
    </subcellularLocation>
</comment>
<evidence type="ECO:0000256" key="7">
    <source>
        <dbReference type="ARBA" id="ARBA00023136"/>
    </source>
</evidence>
<organism evidence="10 11">
    <name type="scientific">Xylella fastidiosa subsp. sandyi Ann-1</name>
    <dbReference type="NCBI Taxonomy" id="155920"/>
    <lineage>
        <taxon>Bacteria</taxon>
        <taxon>Pseudomonadati</taxon>
        <taxon>Pseudomonadota</taxon>
        <taxon>Gammaproteobacteria</taxon>
        <taxon>Lysobacterales</taxon>
        <taxon>Lysobacteraceae</taxon>
        <taxon>Xylella</taxon>
    </lineage>
</organism>
<dbReference type="NCBIfam" id="TIGR03426">
    <property type="entry name" value="shape_MreD"/>
    <property type="match status" value="1"/>
</dbReference>
<dbReference type="Proteomes" id="UP000027215">
    <property type="component" value="Chromosome"/>
</dbReference>
<keyword evidence="7 8" id="KW-0472">Membrane</keyword>
<dbReference type="PANTHER" id="PTHR37484">
    <property type="entry name" value="ROD SHAPE-DETERMINING PROTEIN MRED"/>
    <property type="match status" value="1"/>
</dbReference>
<feature type="transmembrane region" description="Helical" evidence="9">
    <location>
        <begin position="102"/>
        <end position="121"/>
    </location>
</feature>
<evidence type="ECO:0000256" key="5">
    <source>
        <dbReference type="ARBA" id="ARBA00022960"/>
    </source>
</evidence>
<evidence type="ECO:0000313" key="10">
    <source>
        <dbReference type="EMBL" id="AIC09656.1"/>
    </source>
</evidence>
<dbReference type="PANTHER" id="PTHR37484:SF1">
    <property type="entry name" value="ROD SHAPE-DETERMINING PROTEIN MRED"/>
    <property type="match status" value="1"/>
</dbReference>
<feature type="transmembrane region" description="Helical" evidence="9">
    <location>
        <begin position="133"/>
        <end position="153"/>
    </location>
</feature>
<keyword evidence="8" id="KW-0997">Cell inner membrane</keyword>
<keyword evidence="3 8" id="KW-1003">Cell membrane</keyword>
<evidence type="ECO:0000256" key="2">
    <source>
        <dbReference type="ARBA" id="ARBA00007776"/>
    </source>
</evidence>
<evidence type="ECO:0000256" key="9">
    <source>
        <dbReference type="SAM" id="Phobius"/>
    </source>
</evidence>
<reference evidence="10 11" key="1">
    <citation type="submission" date="2013-08" db="EMBL/GenBank/DDBJ databases">
        <authorList>
            <person name="Stouthamer R."/>
            <person name="Nunney L."/>
        </authorList>
    </citation>
    <scope>NUCLEOTIDE SEQUENCE [LARGE SCALE GENOMIC DNA]</scope>
    <source>
        <strain evidence="11">ann-1</strain>
    </source>
</reference>
<gene>
    <name evidence="10" type="ORF">D934_04030</name>
</gene>
<evidence type="ECO:0000256" key="3">
    <source>
        <dbReference type="ARBA" id="ARBA00022475"/>
    </source>
</evidence>
<dbReference type="GO" id="GO:0005886">
    <property type="term" value="C:plasma membrane"/>
    <property type="evidence" value="ECO:0007669"/>
    <property type="project" value="UniProtKB-SubCell"/>
</dbReference>
<evidence type="ECO:0000256" key="1">
    <source>
        <dbReference type="ARBA" id="ARBA00004651"/>
    </source>
</evidence>
<keyword evidence="6 9" id="KW-1133">Transmembrane helix</keyword>
<feature type="transmembrane region" description="Helical" evidence="9">
    <location>
        <begin position="55"/>
        <end position="81"/>
    </location>
</feature>
<comment type="function">
    <text evidence="8">Involved in formation of the rod shape of the cell. May also contribute to regulation of formation of penicillin-binding proteins.</text>
</comment>
<dbReference type="HOGENOM" id="CLU_119315_0_0_6"/>
<evidence type="ECO:0000256" key="6">
    <source>
        <dbReference type="ARBA" id="ARBA00022989"/>
    </source>
</evidence>
<evidence type="ECO:0000256" key="8">
    <source>
        <dbReference type="PIRNR" id="PIRNR018472"/>
    </source>
</evidence>
<dbReference type="PIRSF" id="PIRSF018472">
    <property type="entry name" value="MreD_proteobac"/>
    <property type="match status" value="1"/>
</dbReference>
<dbReference type="AlphaFoldDB" id="A0A060H8F4"/>
<sequence length="161" mass="17976">MTRLRNTWLLPVSVILALLLGLLPLPVSVRPIRPYWLALVLMYWVIETPGRVGIGFAFVMGVLADFIYGGLLGEQALRLVVMSFIVQRFRARLRFFPMPQQALVIGGLLFNDCVVATALHLTLGQPLLPLSYWSAPLLGMLLWAPLFVLLDALRLGHGSRK</sequence>
<keyword evidence="4 9" id="KW-0812">Transmembrane</keyword>
<protein>
    <recommendedName>
        <fullName evidence="8">Rod shape-determining protein MreD</fullName>
    </recommendedName>
</protein>
<evidence type="ECO:0000313" key="11">
    <source>
        <dbReference type="Proteomes" id="UP000027215"/>
    </source>
</evidence>